<accession>A0A836KEZ7</accession>
<reference evidence="2 3" key="1">
    <citation type="submission" date="2021-03" db="EMBL/GenBank/DDBJ databases">
        <title>Leishmania (Mundinia) martiniquensis Genome sequencing and assembly.</title>
        <authorList>
            <person name="Almutairi H."/>
            <person name="Gatherer D."/>
        </authorList>
    </citation>
    <scope>NUCLEOTIDE SEQUENCE [LARGE SCALE GENOMIC DNA]</scope>
    <source>
        <strain evidence="2">LSCM1</strain>
    </source>
</reference>
<dbReference type="RefSeq" id="XP_067175303.1">
    <property type="nucleotide sequence ID" value="XM_067319928.1"/>
</dbReference>
<evidence type="ECO:0000313" key="3">
    <source>
        <dbReference type="Proteomes" id="UP000673552"/>
    </source>
</evidence>
<dbReference type="GeneID" id="92512440"/>
<feature type="compositionally biased region" description="Basic and acidic residues" evidence="1">
    <location>
        <begin position="532"/>
        <end position="542"/>
    </location>
</feature>
<organism evidence="2 3">
    <name type="scientific">Leishmania martiniquensis</name>
    <dbReference type="NCBI Taxonomy" id="1580590"/>
    <lineage>
        <taxon>Eukaryota</taxon>
        <taxon>Discoba</taxon>
        <taxon>Euglenozoa</taxon>
        <taxon>Kinetoplastea</taxon>
        <taxon>Metakinetoplastina</taxon>
        <taxon>Trypanosomatida</taxon>
        <taxon>Trypanosomatidae</taxon>
        <taxon>Leishmaniinae</taxon>
        <taxon>Leishmania</taxon>
    </lineage>
</organism>
<feature type="compositionally biased region" description="Basic and acidic residues" evidence="1">
    <location>
        <begin position="507"/>
        <end position="524"/>
    </location>
</feature>
<proteinExistence type="predicted"/>
<dbReference type="Proteomes" id="UP000673552">
    <property type="component" value="Chromosome 34"/>
</dbReference>
<dbReference type="OrthoDB" id="273606at2759"/>
<evidence type="ECO:0008006" key="4">
    <source>
        <dbReference type="Google" id="ProtNLM"/>
    </source>
</evidence>
<evidence type="ECO:0000256" key="1">
    <source>
        <dbReference type="SAM" id="MobiDB-lite"/>
    </source>
</evidence>
<comment type="caution">
    <text evidence="2">The sequence shown here is derived from an EMBL/GenBank/DDBJ whole genome shotgun (WGS) entry which is preliminary data.</text>
</comment>
<feature type="region of interest" description="Disordered" evidence="1">
    <location>
        <begin position="282"/>
        <end position="368"/>
    </location>
</feature>
<feature type="region of interest" description="Disordered" evidence="1">
    <location>
        <begin position="491"/>
        <end position="589"/>
    </location>
</feature>
<dbReference type="AlphaFoldDB" id="A0A836KEZ7"/>
<dbReference type="EMBL" id="JAFEUZ010000034">
    <property type="protein sequence ID" value="KAG5468365.1"/>
    <property type="molecule type" value="Genomic_DNA"/>
</dbReference>
<name>A0A836KEZ7_9TRYP</name>
<feature type="compositionally biased region" description="Low complexity" evidence="1">
    <location>
        <begin position="337"/>
        <end position="364"/>
    </location>
</feature>
<sequence>MTFSVDLRTRLFLVRSGCSPSRAWCSATAVKDLSFLELPSIPVATANCADGGKRGDALPRPLVSPVVHIGRQTPFLSSALQNDRAWSRTFLEVTTWCIQGLPSTSCGGVVPVDAATLPYAGVRVRLCGSGHTIRVVPNAATSDRESTTLTERGSYTWLQHGDVLEFGTQARVRLLAVHVRVGPAAELARGASFVWVASPPTSSSTPGKAVTSADAQPRMAAVPTVLWFGRLHQWSAAPKFLKSKMLLEAEQLTLHTHEEEACRHAKAVAAVEYLNESNRKGDGHFDGKYWRGTAGRAPPSAEGEKRSSEGEALMATCRPGGGSGHRPSAAAEENEMEAATPTERAQQQEQLLPLQAASSSSSPSTDRRLMRNASALADGAPLPPTTLEGPDLHAVLSLPASSSQQQRRSHSEALLLQAALQPTRASALHRPSCGTTRCSLATFSETLDERLNDALLHLENGSHEVGDALVQRCDKAVLLLGVVEEDMSGTHGSASVELKASPSQRSGCDDGKNERRSMEGDTPGHRQRPSKRGREERLHDKGTTPSRSRRARSNASSARRVSRSDHVQCAGVTPPLQSAFNDLHPPPAQHLTRADIRRTRSKQSLQEDSQVVFFDH</sequence>
<evidence type="ECO:0000313" key="2">
    <source>
        <dbReference type="EMBL" id="KAG5468365.1"/>
    </source>
</evidence>
<protein>
    <recommendedName>
        <fullName evidence="4">FHA domain-containing protein</fullName>
    </recommendedName>
</protein>
<dbReference type="KEGG" id="lmat:92512440"/>
<gene>
    <name evidence="2" type="ORF">LSCM1_02345</name>
</gene>
<keyword evidence="3" id="KW-1185">Reference proteome</keyword>